<dbReference type="EnsemblMetazoa" id="BGLB033300-RA">
    <property type="protein sequence ID" value="BGLB033300-PA"/>
    <property type="gene ID" value="BGLB033300"/>
</dbReference>
<dbReference type="PANTHER" id="PTHR15175">
    <property type="entry name" value="NEUTROPHIL CYTOSOLIC FACTOR 2, NEUTROPHIL NADPH OXIDASE FACTOR 2"/>
    <property type="match status" value="1"/>
</dbReference>
<dbReference type="InterPro" id="IPR019734">
    <property type="entry name" value="TPR_rpt"/>
</dbReference>
<dbReference type="PANTHER" id="PTHR15175:SF0">
    <property type="entry name" value="SH3 DOMAIN-CONTAINING PROTEIN C23A1.17"/>
    <property type="match status" value="1"/>
</dbReference>
<evidence type="ECO:0000313" key="2">
    <source>
        <dbReference type="EnsemblMetazoa" id="BGLB033300-PA"/>
    </source>
</evidence>
<protein>
    <submittedName>
        <fullName evidence="2">Uncharacterized protein</fullName>
    </submittedName>
</protein>
<dbReference type="AlphaFoldDB" id="A0A2C9LNW3"/>
<dbReference type="OrthoDB" id="9450131at2759"/>
<feature type="region of interest" description="Disordered" evidence="1">
    <location>
        <begin position="340"/>
        <end position="385"/>
    </location>
</feature>
<organism evidence="2 3">
    <name type="scientific">Biomphalaria glabrata</name>
    <name type="common">Bloodfluke planorb</name>
    <name type="synonym">Freshwater snail</name>
    <dbReference type="NCBI Taxonomy" id="6526"/>
    <lineage>
        <taxon>Eukaryota</taxon>
        <taxon>Metazoa</taxon>
        <taxon>Spiralia</taxon>
        <taxon>Lophotrochozoa</taxon>
        <taxon>Mollusca</taxon>
        <taxon>Gastropoda</taxon>
        <taxon>Heterobranchia</taxon>
        <taxon>Euthyneura</taxon>
        <taxon>Panpulmonata</taxon>
        <taxon>Hygrophila</taxon>
        <taxon>Lymnaeoidea</taxon>
        <taxon>Planorbidae</taxon>
        <taxon>Biomphalaria</taxon>
    </lineage>
</organism>
<accession>A0A2C9LNW3</accession>
<dbReference type="SMART" id="SM00028">
    <property type="entry name" value="TPR"/>
    <property type="match status" value="2"/>
</dbReference>
<feature type="compositionally biased region" description="Low complexity" evidence="1">
    <location>
        <begin position="194"/>
        <end position="203"/>
    </location>
</feature>
<dbReference type="InterPro" id="IPR051864">
    <property type="entry name" value="NCF2_NOXA1"/>
</dbReference>
<dbReference type="GO" id="GO:0042554">
    <property type="term" value="P:superoxide anion generation"/>
    <property type="evidence" value="ECO:0007669"/>
    <property type="project" value="TreeGrafter"/>
</dbReference>
<dbReference type="KEGG" id="bgt:106061734"/>
<evidence type="ECO:0000256" key="1">
    <source>
        <dbReference type="SAM" id="MobiDB-lite"/>
    </source>
</evidence>
<feature type="region of interest" description="Disordered" evidence="1">
    <location>
        <begin position="185"/>
        <end position="242"/>
    </location>
</feature>
<reference evidence="2" key="1">
    <citation type="submission" date="2020-05" db="UniProtKB">
        <authorList>
            <consortium name="EnsemblMetazoa"/>
        </authorList>
    </citation>
    <scope>IDENTIFICATION</scope>
    <source>
        <strain evidence="2">BB02</strain>
    </source>
</reference>
<dbReference type="GO" id="GO:0016176">
    <property type="term" value="F:superoxide-generating NADPH oxidase activator activity"/>
    <property type="evidence" value="ECO:0007669"/>
    <property type="project" value="TreeGrafter"/>
</dbReference>
<name>A0A2C9LNW3_BIOGL</name>
<dbReference type="Gene3D" id="1.25.40.10">
    <property type="entry name" value="Tetratricopeptide repeat domain"/>
    <property type="match status" value="1"/>
</dbReference>
<dbReference type="SUPFAM" id="SSF48452">
    <property type="entry name" value="TPR-like"/>
    <property type="match status" value="1"/>
</dbReference>
<feature type="compositionally biased region" description="Polar residues" evidence="1">
    <location>
        <begin position="340"/>
        <end position="352"/>
    </location>
</feature>
<dbReference type="Proteomes" id="UP000076420">
    <property type="component" value="Unassembled WGS sequence"/>
</dbReference>
<proteinExistence type="predicted"/>
<dbReference type="STRING" id="6526.A0A2C9LNW3"/>
<feature type="compositionally biased region" description="Pro residues" evidence="1">
    <location>
        <begin position="215"/>
        <end position="224"/>
    </location>
</feature>
<evidence type="ECO:0000313" key="3">
    <source>
        <dbReference type="Proteomes" id="UP000076420"/>
    </source>
</evidence>
<gene>
    <name evidence="2" type="primary">106061734</name>
</gene>
<feature type="compositionally biased region" description="Basic and acidic residues" evidence="1">
    <location>
        <begin position="228"/>
        <end position="242"/>
    </location>
</feature>
<dbReference type="VEuPathDB" id="VectorBase:BGLAX_041989"/>
<sequence>MALKGIIQTWHQACCHFDKLQLPEALLKFQAIDSPTAKILHNIGCIHMLQESYAEALKSFQESTEKDHHLALSYFTMGLCYHHLHRYAEGAASFNEARSLIKGTEINYKQIGAPVVLSSKLVDECLHVSKESQSKKKHCQLPIVAISDCLFRPPRSMVDNLVKQDFLGKAKIVASTDSKDAITAATQQSAVQPSSTQSISHSSPGLIKKDITDIPRPPSRPPPRYPHHKGDSTKSIRATDQRKEDLNQSHLNKTHYQTPSESHNVDLGKVVPVPYLVTRFQTTPDGSVDTAFPAYSVPNRPIPDTPTDIKIQKNFLASPYLVTDLSKFLSPSGQLETRVTLERSSSAVSGQPRSRLEEKGTVSSYQQPVKKPTRPPPPRTGFHSE</sequence>
<dbReference type="VEuPathDB" id="VectorBase:BGLB033300"/>
<dbReference type="InterPro" id="IPR011990">
    <property type="entry name" value="TPR-like_helical_dom_sf"/>
</dbReference>